<reference evidence="1" key="1">
    <citation type="submission" date="2020-05" db="EMBL/GenBank/DDBJ databases">
        <authorList>
            <person name="Chiriac C."/>
            <person name="Salcher M."/>
            <person name="Ghai R."/>
            <person name="Kavagutti S V."/>
        </authorList>
    </citation>
    <scope>NUCLEOTIDE SEQUENCE</scope>
</reference>
<dbReference type="EMBL" id="CAFBOZ010000356">
    <property type="protein sequence ID" value="CAB5025290.1"/>
    <property type="molecule type" value="Genomic_DNA"/>
</dbReference>
<dbReference type="PANTHER" id="PTHR30292">
    <property type="entry name" value="UNCHARACTERIZED PROTEIN YBGL-RELATED"/>
    <property type="match status" value="1"/>
</dbReference>
<dbReference type="InterPro" id="IPR005501">
    <property type="entry name" value="LamB/YcsF/PxpA-like"/>
</dbReference>
<dbReference type="PANTHER" id="PTHR30292:SF0">
    <property type="entry name" value="5-OXOPROLINASE SUBUNIT A"/>
    <property type="match status" value="1"/>
</dbReference>
<sequence length="243" mass="25100">MATIDLNADVGESYGRWTLGDDLALMPHITSANVACGFHAGDPTTLRRTVAQASSLGVAVGAQVGYHDLRGFGRRAITIEAEDLEADVLYQLSALNGLARAEGTRVTYLKPHGALYHRTLVDPEQAAAVIAAIGAFGVALPVMTMAPGVLSDLALAAGLTVIREGFADRAYGTDGRLVPRSQDGALLHEIDAMVAQAIRLAESGAVDSICLHGDTPGAAGNAAAVRRGLASAGIDVRPAHDID</sequence>
<dbReference type="InterPro" id="IPR011330">
    <property type="entry name" value="Glyco_hydro/deAcase_b/a-brl"/>
</dbReference>
<gene>
    <name evidence="1" type="ORF">UFOPK3992_01953</name>
</gene>
<organism evidence="1">
    <name type="scientific">freshwater metagenome</name>
    <dbReference type="NCBI Taxonomy" id="449393"/>
    <lineage>
        <taxon>unclassified sequences</taxon>
        <taxon>metagenomes</taxon>
        <taxon>ecological metagenomes</taxon>
    </lineage>
</organism>
<name>A0A6J7R9H0_9ZZZZ</name>
<dbReference type="AlphaFoldDB" id="A0A6J7R9H0"/>
<evidence type="ECO:0000313" key="1">
    <source>
        <dbReference type="EMBL" id="CAB5025290.1"/>
    </source>
</evidence>
<proteinExistence type="predicted"/>
<dbReference type="NCBIfam" id="NF003814">
    <property type="entry name" value="PRK05406.1-3"/>
    <property type="match status" value="1"/>
</dbReference>
<dbReference type="Gene3D" id="3.20.20.370">
    <property type="entry name" value="Glycoside hydrolase/deacetylase"/>
    <property type="match status" value="1"/>
</dbReference>
<dbReference type="SUPFAM" id="SSF88713">
    <property type="entry name" value="Glycoside hydrolase/deacetylase"/>
    <property type="match status" value="1"/>
</dbReference>
<dbReference type="GO" id="GO:0005975">
    <property type="term" value="P:carbohydrate metabolic process"/>
    <property type="evidence" value="ECO:0007669"/>
    <property type="project" value="InterPro"/>
</dbReference>
<dbReference type="Pfam" id="PF03746">
    <property type="entry name" value="LamB_YcsF"/>
    <property type="match status" value="1"/>
</dbReference>
<accession>A0A6J7R9H0</accession>
<protein>
    <submittedName>
        <fullName evidence="1">Unannotated protein</fullName>
    </submittedName>
</protein>
<dbReference type="NCBIfam" id="NF003816">
    <property type="entry name" value="PRK05406.1-5"/>
    <property type="match status" value="1"/>
</dbReference>
<dbReference type="CDD" id="cd10787">
    <property type="entry name" value="LamB_YcsF_like"/>
    <property type="match status" value="1"/>
</dbReference>